<organism evidence="1 2">
    <name type="scientific">Botrytis hyacinthi</name>
    <dbReference type="NCBI Taxonomy" id="278943"/>
    <lineage>
        <taxon>Eukaryota</taxon>
        <taxon>Fungi</taxon>
        <taxon>Dikarya</taxon>
        <taxon>Ascomycota</taxon>
        <taxon>Pezizomycotina</taxon>
        <taxon>Leotiomycetes</taxon>
        <taxon>Helotiales</taxon>
        <taxon>Sclerotiniaceae</taxon>
        <taxon>Botrytis</taxon>
    </lineage>
</organism>
<evidence type="ECO:0000313" key="2">
    <source>
        <dbReference type="Proteomes" id="UP000297814"/>
    </source>
</evidence>
<accession>A0A4Z1H2K3</accession>
<name>A0A4Z1H2K3_9HELO</name>
<proteinExistence type="predicted"/>
<dbReference type="AlphaFoldDB" id="A0A4Z1H2K3"/>
<protein>
    <submittedName>
        <fullName evidence="1">Uncharacterized protein</fullName>
    </submittedName>
</protein>
<evidence type="ECO:0000313" key="1">
    <source>
        <dbReference type="EMBL" id="TGO42589.1"/>
    </source>
</evidence>
<gene>
    <name evidence="1" type="ORF">BHYA_0007g00930</name>
</gene>
<comment type="caution">
    <text evidence="1">The sequence shown here is derived from an EMBL/GenBank/DDBJ whole genome shotgun (WGS) entry which is preliminary data.</text>
</comment>
<dbReference type="Proteomes" id="UP000297814">
    <property type="component" value="Unassembled WGS sequence"/>
</dbReference>
<keyword evidence="2" id="KW-1185">Reference proteome</keyword>
<reference evidence="1 2" key="1">
    <citation type="submission" date="2017-12" db="EMBL/GenBank/DDBJ databases">
        <title>Comparative genomics of Botrytis spp.</title>
        <authorList>
            <person name="Valero-Jimenez C.A."/>
            <person name="Tapia P."/>
            <person name="Veloso J."/>
            <person name="Silva-Moreno E."/>
            <person name="Staats M."/>
            <person name="Valdes J.H."/>
            <person name="Van Kan J.A.L."/>
        </authorList>
    </citation>
    <scope>NUCLEOTIDE SEQUENCE [LARGE SCALE GENOMIC DNA]</scope>
    <source>
        <strain evidence="1 2">Bh0001</strain>
    </source>
</reference>
<dbReference type="EMBL" id="PQXK01000007">
    <property type="protein sequence ID" value="TGO42589.1"/>
    <property type="molecule type" value="Genomic_DNA"/>
</dbReference>
<sequence>MLRFITEFERKRLERISTAVADHAIVHGHQQASTGIEKPHRNRLFFYKVKAILKQLFSKGSNSSLNHELGINATNAGESQSNGEVLHDGEPWDEEGGERTFNRFQDLPIELRTTDTCASQQLDIFELYLEEPRITTLNFVSSDLLHHDHMYGKRFRLTCGSLPPILCLNHEYRNIFLDRFTKPGMTRSRTTLSIEDALNIIANEERNTALRDSFTDGSPSAFPIYSTRTYRNIIYNPEDIIWIQGDFWLDELRRSALARSAFHNLKYLAIPYKTRRKSLFDLEDMLNFLSCIISTFANIHGIMLVLEVENVVPERPIYNGEIHFFAPEKIRMVSSIPNDVSVKSRKSLSRYWRKALGKSVASPEVETLTEYWSARRLASDAWLILDFIKSRAIEAGNRGFSVAPWKDPSEVGRWEIPFIQVVTAGLSTSKGERDIIPTIRIEDWNEE</sequence>